<feature type="signal peptide" evidence="1">
    <location>
        <begin position="1"/>
        <end position="23"/>
    </location>
</feature>
<keyword evidence="2" id="KW-1185">Reference proteome</keyword>
<feature type="chain" id="PRO_5035432698" evidence="1">
    <location>
        <begin position="24"/>
        <end position="93"/>
    </location>
</feature>
<organism evidence="2 3">
    <name type="scientific">Elaeis guineensis var. tenera</name>
    <name type="common">Oil palm</name>
    <dbReference type="NCBI Taxonomy" id="51953"/>
    <lineage>
        <taxon>Eukaryota</taxon>
        <taxon>Viridiplantae</taxon>
        <taxon>Streptophyta</taxon>
        <taxon>Embryophyta</taxon>
        <taxon>Tracheophyta</taxon>
        <taxon>Spermatophyta</taxon>
        <taxon>Magnoliopsida</taxon>
        <taxon>Liliopsida</taxon>
        <taxon>Arecaceae</taxon>
        <taxon>Arecoideae</taxon>
        <taxon>Cocoseae</taxon>
        <taxon>Elaeidinae</taxon>
        <taxon>Elaeis</taxon>
    </lineage>
</organism>
<keyword evidence="1" id="KW-0732">Signal</keyword>
<dbReference type="RefSeq" id="XP_029123264.1">
    <property type="nucleotide sequence ID" value="XM_029267431.1"/>
</dbReference>
<evidence type="ECO:0000313" key="3">
    <source>
        <dbReference type="RefSeq" id="XP_029123264.1"/>
    </source>
</evidence>
<proteinExistence type="predicted"/>
<sequence>MVCNALIISTLLSFLETNDPLRAWNNETLRLLDWIIKATSIQLIKEEKYQQDSGQSLESFSKITPSSLPKNTGGGTCPSCPMLNRAAIIIMRQ</sequence>
<dbReference type="AlphaFoldDB" id="A0A8N4F4G1"/>
<reference evidence="3" key="1">
    <citation type="submission" date="2025-08" db="UniProtKB">
        <authorList>
            <consortium name="RefSeq"/>
        </authorList>
    </citation>
    <scope>IDENTIFICATION</scope>
</reference>
<accession>A0A8N4F4G1</accession>
<evidence type="ECO:0000256" key="1">
    <source>
        <dbReference type="SAM" id="SignalP"/>
    </source>
</evidence>
<name>A0A8N4F4G1_ELAGV</name>
<protein>
    <submittedName>
        <fullName evidence="3">Uncharacterized protein LOC109506402</fullName>
    </submittedName>
</protein>
<dbReference type="Proteomes" id="UP000504607">
    <property type="component" value="Chromosome 11"/>
</dbReference>
<evidence type="ECO:0000313" key="2">
    <source>
        <dbReference type="Proteomes" id="UP000504607"/>
    </source>
</evidence>
<gene>
    <name evidence="3" type="primary">LOC109506402</name>
</gene>